<evidence type="ECO:0000313" key="3">
    <source>
        <dbReference type="EMBL" id="MFC3194762.1"/>
    </source>
</evidence>
<feature type="transmembrane region" description="Helical" evidence="1">
    <location>
        <begin position="159"/>
        <end position="185"/>
    </location>
</feature>
<dbReference type="Proteomes" id="UP001595533">
    <property type="component" value="Unassembled WGS sequence"/>
</dbReference>
<dbReference type="PROSITE" id="PS50883">
    <property type="entry name" value="EAL"/>
    <property type="match status" value="1"/>
</dbReference>
<keyword evidence="4" id="KW-1185">Reference proteome</keyword>
<dbReference type="InterPro" id="IPR000160">
    <property type="entry name" value="GGDEF_dom"/>
</dbReference>
<dbReference type="SMART" id="SM00052">
    <property type="entry name" value="EAL"/>
    <property type="match status" value="1"/>
</dbReference>
<organism evidence="3 4">
    <name type="scientific">Marinicella sediminis</name>
    <dbReference type="NCBI Taxonomy" id="1792834"/>
    <lineage>
        <taxon>Bacteria</taxon>
        <taxon>Pseudomonadati</taxon>
        <taxon>Pseudomonadota</taxon>
        <taxon>Gammaproteobacteria</taxon>
        <taxon>Lysobacterales</taxon>
        <taxon>Marinicellaceae</taxon>
        <taxon>Marinicella</taxon>
    </lineage>
</organism>
<dbReference type="RefSeq" id="WP_157892733.1">
    <property type="nucleotide sequence ID" value="NZ_JBHRTS010000005.1"/>
</dbReference>
<name>A0ABV7JC63_9GAMM</name>
<dbReference type="InterPro" id="IPR043128">
    <property type="entry name" value="Rev_trsase/Diguanyl_cyclase"/>
</dbReference>
<dbReference type="Gene3D" id="3.20.20.450">
    <property type="entry name" value="EAL domain"/>
    <property type="match status" value="1"/>
</dbReference>
<dbReference type="PANTHER" id="PTHR33121">
    <property type="entry name" value="CYCLIC DI-GMP PHOSPHODIESTERASE PDEF"/>
    <property type="match status" value="1"/>
</dbReference>
<keyword evidence="1" id="KW-1133">Transmembrane helix</keyword>
<sequence length="619" mass="70311">MVVVVTVMVTLFIAARGIYQYTTDQHIDLLDDQLKLWSEHNSLDNLLHDHSPDVQPHSPSVTPDIQFPVLQSFNPAGLLIIEHQHNQPVVRHWFPVAGNSVDPEPLLQDLMPVLARDNPHGMGLTFRRQDQSYRALLIDAAAGRQAVLLARQSVMVSDYVVLLLWMLVIIVLVSVLIYLVHVLIYQKRRKRWLNMIKNAKIDPLTGLPNQHQLQRDLKHARHTNLAFIKFHNFNSILNTYGPAITDDVIRQISAVIAGFSHPLSKNGTCYHVQQAVFATLEDQQISYEKIAQLTKDLVTAIMTTRYEVGDGEYISVNVTVGAVRQNRDAFMLANMALQEAERKNLQFYLIDEHDSWLPETYRRDLALTQVLLEGLKEDRIVAYYQPIFCARTKQVVKYECLSRLIGRDGEVELMPNVFIPLAHRANVYAQITKAMIRQAISLVEAYHINVSLNLSVSDIHNRRTCEYLFHKLKSSGLGQYIQIELLENEAIIETDDIIEFIGELKSIGCRVGMDDLGKGHSNIERLINLPIDYVKIDRSIMENVTHNLEMQNVARGIVKLAHKKGLEVVAEYCSTRALTQLAIDLGVDYLQGFYLGKPGPYEFEVNADADKPLSSQTVQ</sequence>
<accession>A0ABV7JC63</accession>
<proteinExistence type="predicted"/>
<gene>
    <name evidence="3" type="ORF">ACFODZ_10980</name>
</gene>
<dbReference type="InterPro" id="IPR035919">
    <property type="entry name" value="EAL_sf"/>
</dbReference>
<dbReference type="SUPFAM" id="SSF141868">
    <property type="entry name" value="EAL domain-like"/>
    <property type="match status" value="1"/>
</dbReference>
<dbReference type="Gene3D" id="3.30.70.270">
    <property type="match status" value="1"/>
</dbReference>
<reference evidence="4" key="1">
    <citation type="journal article" date="2019" name="Int. J. Syst. Evol. Microbiol.">
        <title>The Global Catalogue of Microorganisms (GCM) 10K type strain sequencing project: providing services to taxonomists for standard genome sequencing and annotation.</title>
        <authorList>
            <consortium name="The Broad Institute Genomics Platform"/>
            <consortium name="The Broad Institute Genome Sequencing Center for Infectious Disease"/>
            <person name="Wu L."/>
            <person name="Ma J."/>
        </authorList>
    </citation>
    <scope>NUCLEOTIDE SEQUENCE [LARGE SCALE GENOMIC DNA]</scope>
    <source>
        <strain evidence="4">KCTC 42953</strain>
    </source>
</reference>
<dbReference type="InterPro" id="IPR050706">
    <property type="entry name" value="Cyclic-di-GMP_PDE-like"/>
</dbReference>
<dbReference type="InterPro" id="IPR001633">
    <property type="entry name" value="EAL_dom"/>
</dbReference>
<dbReference type="InterPro" id="IPR029787">
    <property type="entry name" value="Nucleotide_cyclase"/>
</dbReference>
<dbReference type="SMART" id="SM00267">
    <property type="entry name" value="GGDEF"/>
    <property type="match status" value="1"/>
</dbReference>
<evidence type="ECO:0000259" key="2">
    <source>
        <dbReference type="PROSITE" id="PS50883"/>
    </source>
</evidence>
<evidence type="ECO:0000313" key="4">
    <source>
        <dbReference type="Proteomes" id="UP001595533"/>
    </source>
</evidence>
<keyword evidence="1" id="KW-0472">Membrane</keyword>
<dbReference type="Pfam" id="PF00563">
    <property type="entry name" value="EAL"/>
    <property type="match status" value="1"/>
</dbReference>
<dbReference type="CDD" id="cd01948">
    <property type="entry name" value="EAL"/>
    <property type="match status" value="1"/>
</dbReference>
<dbReference type="PANTHER" id="PTHR33121:SF79">
    <property type="entry name" value="CYCLIC DI-GMP PHOSPHODIESTERASE PDED-RELATED"/>
    <property type="match status" value="1"/>
</dbReference>
<protein>
    <submittedName>
        <fullName evidence="3">EAL domain-containing protein</fullName>
    </submittedName>
</protein>
<keyword evidence="1" id="KW-0812">Transmembrane</keyword>
<feature type="domain" description="EAL" evidence="2">
    <location>
        <begin position="364"/>
        <end position="612"/>
    </location>
</feature>
<comment type="caution">
    <text evidence="3">The sequence shown here is derived from an EMBL/GenBank/DDBJ whole genome shotgun (WGS) entry which is preliminary data.</text>
</comment>
<dbReference type="Pfam" id="PF00990">
    <property type="entry name" value="GGDEF"/>
    <property type="match status" value="1"/>
</dbReference>
<dbReference type="EMBL" id="JBHRTS010000005">
    <property type="protein sequence ID" value="MFC3194762.1"/>
    <property type="molecule type" value="Genomic_DNA"/>
</dbReference>
<evidence type="ECO:0000256" key="1">
    <source>
        <dbReference type="SAM" id="Phobius"/>
    </source>
</evidence>
<dbReference type="SUPFAM" id="SSF55073">
    <property type="entry name" value="Nucleotide cyclase"/>
    <property type="match status" value="1"/>
</dbReference>